<dbReference type="Proteomes" id="UP000324222">
    <property type="component" value="Unassembled WGS sequence"/>
</dbReference>
<dbReference type="PANTHER" id="PTHR14939">
    <property type="entry name" value="F-BOX ONLY PROTEIN 22"/>
    <property type="match status" value="1"/>
</dbReference>
<dbReference type="GO" id="GO:0032436">
    <property type="term" value="P:positive regulation of proteasomal ubiquitin-dependent protein catabolic process"/>
    <property type="evidence" value="ECO:0007669"/>
    <property type="project" value="TreeGrafter"/>
</dbReference>
<accession>A0A5B7J0A1</accession>
<keyword evidence="2" id="KW-1185">Reference proteome</keyword>
<name>A0A5B7J0A1_PORTR</name>
<gene>
    <name evidence="1" type="primary">FBXO22</name>
    <name evidence="1" type="ORF">E2C01_080693</name>
</gene>
<comment type="caution">
    <text evidence="1">The sequence shown here is derived from an EMBL/GenBank/DDBJ whole genome shotgun (WGS) entry which is preliminary data.</text>
</comment>
<dbReference type="PANTHER" id="PTHR14939:SF5">
    <property type="entry name" value="F-BOX ONLY PROTEIN 22"/>
    <property type="match status" value="1"/>
</dbReference>
<evidence type="ECO:0000313" key="1">
    <source>
        <dbReference type="EMBL" id="MPC85894.1"/>
    </source>
</evidence>
<protein>
    <submittedName>
        <fullName evidence="1">F-box only protein 22</fullName>
    </submittedName>
</protein>
<reference evidence="1 2" key="1">
    <citation type="submission" date="2019-05" db="EMBL/GenBank/DDBJ databases">
        <title>Another draft genome of Portunus trituberculatus and its Hox gene families provides insights of decapod evolution.</title>
        <authorList>
            <person name="Jeong J.-H."/>
            <person name="Song I."/>
            <person name="Kim S."/>
            <person name="Choi T."/>
            <person name="Kim D."/>
            <person name="Ryu S."/>
            <person name="Kim W."/>
        </authorList>
    </citation>
    <scope>NUCLEOTIDE SEQUENCE [LARGE SCALE GENOMIC DNA]</scope>
    <source>
        <tissue evidence="1">Muscle</tissue>
    </source>
</reference>
<evidence type="ECO:0000313" key="2">
    <source>
        <dbReference type="Proteomes" id="UP000324222"/>
    </source>
</evidence>
<dbReference type="AlphaFoldDB" id="A0A5B7J0A1"/>
<proteinExistence type="predicted"/>
<dbReference type="OrthoDB" id="199913at2759"/>
<dbReference type="GO" id="GO:0000209">
    <property type="term" value="P:protein polyubiquitination"/>
    <property type="evidence" value="ECO:0007669"/>
    <property type="project" value="TreeGrafter"/>
</dbReference>
<dbReference type="EMBL" id="VSRR010069896">
    <property type="protein sequence ID" value="MPC85894.1"/>
    <property type="molecule type" value="Genomic_DNA"/>
</dbReference>
<organism evidence="1 2">
    <name type="scientific">Portunus trituberculatus</name>
    <name type="common">Swimming crab</name>
    <name type="synonym">Neptunus trituberculatus</name>
    <dbReference type="NCBI Taxonomy" id="210409"/>
    <lineage>
        <taxon>Eukaryota</taxon>
        <taxon>Metazoa</taxon>
        <taxon>Ecdysozoa</taxon>
        <taxon>Arthropoda</taxon>
        <taxon>Crustacea</taxon>
        <taxon>Multicrustacea</taxon>
        <taxon>Malacostraca</taxon>
        <taxon>Eumalacostraca</taxon>
        <taxon>Eucarida</taxon>
        <taxon>Decapoda</taxon>
        <taxon>Pleocyemata</taxon>
        <taxon>Brachyura</taxon>
        <taxon>Eubrachyura</taxon>
        <taxon>Portunoidea</taxon>
        <taxon>Portunidae</taxon>
        <taxon>Portuninae</taxon>
        <taxon>Portunus</taxon>
    </lineage>
</organism>
<sequence length="77" mass="8836">MFTCCGRGYGSWLPIPKFRRTFPNTPIFGFFGRGEIGITHLPKFPSPDSGEEEKVTPKKRRKAFHQYSTIIVLLSFL</sequence>